<keyword evidence="1" id="KW-0812">Transmembrane</keyword>
<feature type="transmembrane region" description="Helical" evidence="1">
    <location>
        <begin position="51"/>
        <end position="69"/>
    </location>
</feature>
<dbReference type="Proteomes" id="UP001170481">
    <property type="component" value="Unassembled WGS sequence"/>
</dbReference>
<dbReference type="InterPro" id="IPR009936">
    <property type="entry name" value="DUF1468"/>
</dbReference>
<gene>
    <name evidence="3" type="ORF">Q4535_02110</name>
</gene>
<feature type="domain" description="DUF1468" evidence="2">
    <location>
        <begin position="22"/>
        <end position="168"/>
    </location>
</feature>
<comment type="caution">
    <text evidence="3">The sequence shown here is derived from an EMBL/GenBank/DDBJ whole genome shotgun (WGS) entry which is preliminary data.</text>
</comment>
<dbReference type="EMBL" id="JAUORK010000002">
    <property type="protein sequence ID" value="MDO6670903.1"/>
    <property type="molecule type" value="Genomic_DNA"/>
</dbReference>
<evidence type="ECO:0000259" key="2">
    <source>
        <dbReference type="Pfam" id="PF07331"/>
    </source>
</evidence>
<feature type="transmembrane region" description="Helical" evidence="1">
    <location>
        <begin position="141"/>
        <end position="159"/>
    </location>
</feature>
<reference evidence="3" key="1">
    <citation type="submission" date="2023-07" db="EMBL/GenBank/DDBJ databases">
        <title>Genome content predicts the carbon catabolic preferences of heterotrophic bacteria.</title>
        <authorList>
            <person name="Gralka M."/>
        </authorList>
    </citation>
    <scope>NUCLEOTIDE SEQUENCE</scope>
    <source>
        <strain evidence="3">C2R13</strain>
    </source>
</reference>
<feature type="transmembrane region" description="Helical" evidence="1">
    <location>
        <begin position="109"/>
        <end position="135"/>
    </location>
</feature>
<sequence length="181" mass="19180">MSSSASPPRRHWLISGATPLTLVMTAVSALYLISAFQMAPPLDNGRLTASFFPALIGCIALVLCVAQLVSQHRASRGAAADDGKKSSTTDGDANAPLFSPALRLMLVTALYILAFSHLGYLLASALYVFSVMLLFSGREKWISKALIACAISALGYLLFEQLFNVHLPTFELSALVATSGG</sequence>
<evidence type="ECO:0000313" key="3">
    <source>
        <dbReference type="EMBL" id="MDO6670903.1"/>
    </source>
</evidence>
<name>A0AAP4TW92_9GAMM</name>
<evidence type="ECO:0000256" key="1">
    <source>
        <dbReference type="SAM" id="Phobius"/>
    </source>
</evidence>
<proteinExistence type="predicted"/>
<evidence type="ECO:0000313" key="4">
    <source>
        <dbReference type="Proteomes" id="UP001170481"/>
    </source>
</evidence>
<dbReference type="Pfam" id="PF07331">
    <property type="entry name" value="TctB"/>
    <property type="match status" value="1"/>
</dbReference>
<protein>
    <submittedName>
        <fullName evidence="3">Tripartite tricarboxylate transporter TctB family protein</fullName>
    </submittedName>
</protein>
<organism evidence="3 4">
    <name type="scientific">Cobetia amphilecti</name>
    <dbReference type="NCBI Taxonomy" id="1055104"/>
    <lineage>
        <taxon>Bacteria</taxon>
        <taxon>Pseudomonadati</taxon>
        <taxon>Pseudomonadota</taxon>
        <taxon>Gammaproteobacteria</taxon>
        <taxon>Oceanospirillales</taxon>
        <taxon>Halomonadaceae</taxon>
        <taxon>Cobetia</taxon>
    </lineage>
</organism>
<keyword evidence="1" id="KW-1133">Transmembrane helix</keyword>
<accession>A0AAP4TW92</accession>
<dbReference type="AlphaFoldDB" id="A0AAP4TW92"/>
<keyword evidence="1" id="KW-0472">Membrane</keyword>
<feature type="transmembrane region" description="Helical" evidence="1">
    <location>
        <begin position="12"/>
        <end position="39"/>
    </location>
</feature>
<dbReference type="RefSeq" id="WP_303592764.1">
    <property type="nucleotide sequence ID" value="NZ_JAUORK010000002.1"/>
</dbReference>